<sequence length="327" mass="35977">MSSQTKQSFTIGSRKSQLALIQTQQVHDELKAAFPHFSFPIISMSTIGDKILSKPLYQIGEKSLFTKELEIALEKRTVDLVVHSLKDLPTSLPEGMSVGAILRRENPKDAVVIKKGLEAKKLEDLPSGSVVGTGSVRRVAQLKRKFPHLVFQDVRGNLNTRLTKLDAPEGVYSALILAVAGLVRLGWSDRVSQILEKTTILHAVGQGALAVECRADDTQLQEMLAVLEDRDTRLRCTAERSLLRILEGGCSVPIGVYTQLIETHDSNSGKSEQLSARKKRVLRLSALVAKAANILGKRVADILINNGANKILDRLKETKKMELTQTD</sequence>
<dbReference type="AlphaFoldDB" id="A0A9N8WDK8"/>
<evidence type="ECO:0000313" key="12">
    <source>
        <dbReference type="EMBL" id="CAG8485526.1"/>
    </source>
</evidence>
<dbReference type="Gene3D" id="3.30.160.40">
    <property type="entry name" value="Porphobilinogen deaminase, C-terminal domain"/>
    <property type="match status" value="1"/>
</dbReference>
<feature type="domain" description="Porphobilinogen deaminase C-terminal" evidence="11">
    <location>
        <begin position="234"/>
        <end position="262"/>
    </location>
</feature>
<dbReference type="Proteomes" id="UP000789831">
    <property type="component" value="Unassembled WGS sequence"/>
</dbReference>
<accession>A0A9N8WDK8</accession>
<feature type="domain" description="Porphobilinogen deaminase N-terminal" evidence="10">
    <location>
        <begin position="10"/>
        <end position="221"/>
    </location>
</feature>
<name>A0A9N8WDK8_9GLOM</name>
<dbReference type="GO" id="GO:0004418">
    <property type="term" value="F:hydroxymethylbilane synthase activity"/>
    <property type="evidence" value="ECO:0007669"/>
    <property type="project" value="UniProtKB-EC"/>
</dbReference>
<evidence type="ECO:0000256" key="1">
    <source>
        <dbReference type="ARBA" id="ARBA00001916"/>
    </source>
</evidence>
<dbReference type="InterPro" id="IPR000860">
    <property type="entry name" value="HemC"/>
</dbReference>
<dbReference type="NCBIfam" id="TIGR00212">
    <property type="entry name" value="hemC"/>
    <property type="match status" value="1"/>
</dbReference>
<dbReference type="EMBL" id="CAJVPL010000343">
    <property type="protein sequence ID" value="CAG8485526.1"/>
    <property type="molecule type" value="Genomic_DNA"/>
</dbReference>
<dbReference type="OrthoDB" id="564646at2759"/>
<evidence type="ECO:0000256" key="8">
    <source>
        <dbReference type="ARBA" id="ARBA00030685"/>
    </source>
</evidence>
<dbReference type="InterPro" id="IPR022419">
    <property type="entry name" value="Porphobilin_deaminase_cofac_BS"/>
</dbReference>
<evidence type="ECO:0000256" key="2">
    <source>
        <dbReference type="ARBA" id="ARBA00004735"/>
    </source>
</evidence>
<organism evidence="12 13">
    <name type="scientific">Ambispora gerdemannii</name>
    <dbReference type="NCBI Taxonomy" id="144530"/>
    <lineage>
        <taxon>Eukaryota</taxon>
        <taxon>Fungi</taxon>
        <taxon>Fungi incertae sedis</taxon>
        <taxon>Mucoromycota</taxon>
        <taxon>Glomeromycotina</taxon>
        <taxon>Glomeromycetes</taxon>
        <taxon>Archaeosporales</taxon>
        <taxon>Ambisporaceae</taxon>
        <taxon>Ambispora</taxon>
    </lineage>
</organism>
<comment type="cofactor">
    <cofactor evidence="1">
        <name>dipyrromethane</name>
        <dbReference type="ChEBI" id="CHEBI:60342"/>
    </cofactor>
</comment>
<dbReference type="Gene3D" id="3.40.190.10">
    <property type="entry name" value="Periplasmic binding protein-like II"/>
    <property type="match status" value="2"/>
</dbReference>
<dbReference type="PANTHER" id="PTHR11557:SF0">
    <property type="entry name" value="PORPHOBILINOGEN DEAMINASE"/>
    <property type="match status" value="1"/>
</dbReference>
<evidence type="ECO:0000259" key="11">
    <source>
        <dbReference type="Pfam" id="PF03900"/>
    </source>
</evidence>
<protein>
    <recommendedName>
        <fullName evidence="4">hydroxymethylbilane synthase</fullName>
        <ecNumber evidence="4">2.5.1.61</ecNumber>
    </recommendedName>
    <alternativeName>
        <fullName evidence="9">Hydroxymethylbilane synthase</fullName>
    </alternativeName>
    <alternativeName>
        <fullName evidence="8">Pre-uroporphyrinogen synthase</fullName>
    </alternativeName>
</protein>
<keyword evidence="5" id="KW-0808">Transferase</keyword>
<dbReference type="Pfam" id="PF01379">
    <property type="entry name" value="Porphobil_deam"/>
    <property type="match status" value="1"/>
</dbReference>
<dbReference type="CDD" id="cd13645">
    <property type="entry name" value="PBP2_HuPBGD_like"/>
    <property type="match status" value="1"/>
</dbReference>
<evidence type="ECO:0000256" key="7">
    <source>
        <dbReference type="ARBA" id="ARBA00023244"/>
    </source>
</evidence>
<dbReference type="SUPFAM" id="SSF54782">
    <property type="entry name" value="Porphobilinogen deaminase (hydroxymethylbilane synthase), C-terminal domain"/>
    <property type="match status" value="1"/>
</dbReference>
<comment type="caution">
    <text evidence="12">The sequence shown here is derived from an EMBL/GenBank/DDBJ whole genome shotgun (WGS) entry which is preliminary data.</text>
</comment>
<dbReference type="PROSITE" id="PS00533">
    <property type="entry name" value="PORPHOBILINOGEN_DEAM"/>
    <property type="match status" value="1"/>
</dbReference>
<dbReference type="EC" id="2.5.1.61" evidence="4"/>
<dbReference type="FunFam" id="3.40.190.10:FF:000260">
    <property type="entry name" value="Porphobilinogen deaminase"/>
    <property type="match status" value="1"/>
</dbReference>
<keyword evidence="7" id="KW-0627">Porphyrin biosynthesis</keyword>
<keyword evidence="6" id="KW-0350">Heme biosynthesis</keyword>
<gene>
    <name evidence="12" type="ORF">AGERDE_LOCUS3464</name>
</gene>
<dbReference type="FunFam" id="3.40.190.10:FF:000005">
    <property type="entry name" value="Porphobilinogen deaminase"/>
    <property type="match status" value="1"/>
</dbReference>
<evidence type="ECO:0000259" key="10">
    <source>
        <dbReference type="Pfam" id="PF01379"/>
    </source>
</evidence>
<dbReference type="InterPro" id="IPR022417">
    <property type="entry name" value="Porphobilin_deaminase_N"/>
</dbReference>
<comment type="similarity">
    <text evidence="3">Belongs to the HMBS family.</text>
</comment>
<keyword evidence="13" id="KW-1185">Reference proteome</keyword>
<dbReference type="PRINTS" id="PR00151">
    <property type="entry name" value="PORPHBDMNASE"/>
</dbReference>
<dbReference type="InterPro" id="IPR022418">
    <property type="entry name" value="Porphobilinogen_deaminase_C"/>
</dbReference>
<dbReference type="SUPFAM" id="SSF53850">
    <property type="entry name" value="Periplasmic binding protein-like II"/>
    <property type="match status" value="1"/>
</dbReference>
<dbReference type="Pfam" id="PF03900">
    <property type="entry name" value="Porphobil_deamC"/>
    <property type="match status" value="1"/>
</dbReference>
<evidence type="ECO:0000256" key="6">
    <source>
        <dbReference type="ARBA" id="ARBA00023133"/>
    </source>
</evidence>
<dbReference type="GO" id="GO:0006783">
    <property type="term" value="P:heme biosynthetic process"/>
    <property type="evidence" value="ECO:0007669"/>
    <property type="project" value="UniProtKB-KW"/>
</dbReference>
<proteinExistence type="inferred from homology"/>
<evidence type="ECO:0000256" key="4">
    <source>
        <dbReference type="ARBA" id="ARBA00012655"/>
    </source>
</evidence>
<dbReference type="InterPro" id="IPR036803">
    <property type="entry name" value="Porphobilinogen_deaminase_C_sf"/>
</dbReference>
<dbReference type="PIRSF" id="PIRSF001438">
    <property type="entry name" value="4pyrrol_synth_OHMeBilane_synth"/>
    <property type="match status" value="1"/>
</dbReference>
<evidence type="ECO:0000256" key="3">
    <source>
        <dbReference type="ARBA" id="ARBA00005638"/>
    </source>
</evidence>
<reference evidence="12" key="1">
    <citation type="submission" date="2021-06" db="EMBL/GenBank/DDBJ databases">
        <authorList>
            <person name="Kallberg Y."/>
            <person name="Tangrot J."/>
            <person name="Rosling A."/>
        </authorList>
    </citation>
    <scope>NUCLEOTIDE SEQUENCE</scope>
    <source>
        <strain evidence="12">MT106</strain>
    </source>
</reference>
<evidence type="ECO:0000313" key="13">
    <source>
        <dbReference type="Proteomes" id="UP000789831"/>
    </source>
</evidence>
<comment type="pathway">
    <text evidence="2">Porphyrin-containing compound metabolism; protoporphyrin-IX biosynthesis; coproporphyrinogen-III from 5-aminolevulinate: step 2/4.</text>
</comment>
<dbReference type="PANTHER" id="PTHR11557">
    <property type="entry name" value="PORPHOBILINOGEN DEAMINASE"/>
    <property type="match status" value="1"/>
</dbReference>
<evidence type="ECO:0000256" key="5">
    <source>
        <dbReference type="ARBA" id="ARBA00022679"/>
    </source>
</evidence>
<dbReference type="GO" id="GO:0005737">
    <property type="term" value="C:cytoplasm"/>
    <property type="evidence" value="ECO:0007669"/>
    <property type="project" value="TreeGrafter"/>
</dbReference>
<dbReference type="HAMAP" id="MF_00260">
    <property type="entry name" value="Porphobil_deam"/>
    <property type="match status" value="1"/>
</dbReference>
<evidence type="ECO:0000256" key="9">
    <source>
        <dbReference type="ARBA" id="ARBA00033064"/>
    </source>
</evidence>